<evidence type="ECO:0000256" key="7">
    <source>
        <dbReference type="SAM" id="Phobius"/>
    </source>
</evidence>
<keyword evidence="9" id="KW-1185">Reference proteome</keyword>
<organism evidence="8 9">
    <name type="scientific">Solitalea canadensis (strain ATCC 29591 / DSM 3403 / JCM 21819 / LMG 8368 / NBRC 15130 / NCIMB 12057 / USAM 9D)</name>
    <name type="common">Flexibacter canadensis</name>
    <dbReference type="NCBI Taxonomy" id="929556"/>
    <lineage>
        <taxon>Bacteria</taxon>
        <taxon>Pseudomonadati</taxon>
        <taxon>Bacteroidota</taxon>
        <taxon>Sphingobacteriia</taxon>
        <taxon>Sphingobacteriales</taxon>
        <taxon>Sphingobacteriaceae</taxon>
        <taxon>Solitalea</taxon>
    </lineage>
</organism>
<dbReference type="KEGG" id="scn:Solca_1914"/>
<dbReference type="InterPro" id="IPR014047">
    <property type="entry name" value="Chr_Tranpt_l_chain"/>
</dbReference>
<dbReference type="AlphaFoldDB" id="H8KQV3"/>
<dbReference type="NCBIfam" id="TIGR00937">
    <property type="entry name" value="2A51"/>
    <property type="match status" value="1"/>
</dbReference>
<keyword evidence="3" id="KW-1003">Cell membrane</keyword>
<protein>
    <submittedName>
        <fullName evidence="8">Chromate transporter, chromate ion transporter family</fullName>
    </submittedName>
</protein>
<feature type="transmembrane region" description="Helical" evidence="7">
    <location>
        <begin position="311"/>
        <end position="336"/>
    </location>
</feature>
<evidence type="ECO:0000313" key="9">
    <source>
        <dbReference type="Proteomes" id="UP000007590"/>
    </source>
</evidence>
<evidence type="ECO:0000256" key="5">
    <source>
        <dbReference type="ARBA" id="ARBA00022989"/>
    </source>
</evidence>
<dbReference type="Proteomes" id="UP000007590">
    <property type="component" value="Chromosome"/>
</dbReference>
<dbReference type="InterPro" id="IPR003370">
    <property type="entry name" value="Chromate_transpt"/>
</dbReference>
<evidence type="ECO:0000256" key="1">
    <source>
        <dbReference type="ARBA" id="ARBA00004651"/>
    </source>
</evidence>
<evidence type="ECO:0000256" key="3">
    <source>
        <dbReference type="ARBA" id="ARBA00022475"/>
    </source>
</evidence>
<dbReference type="HOGENOM" id="CLU_018106_0_1_10"/>
<dbReference type="eggNOG" id="COG2059">
    <property type="taxonomic scope" value="Bacteria"/>
</dbReference>
<feature type="transmembrane region" description="Helical" evidence="7">
    <location>
        <begin position="123"/>
        <end position="140"/>
    </location>
</feature>
<sequence>MTSFNNTILTPKKNLFLRDVLKYTLTAFGGPQVHMALMLREFVQKRNYLTEEELLELNALCQVLPGPASTQTITAIGYKIGGLWFAILTFLIWLLPSAILMALAAILFATYSSKIEVPKLLKIIEPMALGFVAYAGYIFARKVLNNKLTILLAVVSLTCSLLLKNPHVFPFMFPGLIFFGGYITSKTNKNLEERDLGEKLVINVNKKKVAYFFGILIFFALLGALINRTSFFSLPVRLFENFYRNGALIFGGGQVLIPYMYTEFVELKKYLTTQEFLSGYALQQVIPGPVFSFSSFLGGMAMKNGGIGGQLLGSLAAVLGINLPGLILILFIVPFWNDLKKITRIKNSLVGVNAVSVGFVVAAFFLLLKPIGINYFSIGIIVVTFCLLRFTKIPAAIIMFSGLILSFLI</sequence>
<evidence type="ECO:0000256" key="6">
    <source>
        <dbReference type="ARBA" id="ARBA00023136"/>
    </source>
</evidence>
<dbReference type="PANTHER" id="PTHR33567">
    <property type="entry name" value="CHROMATE ION TRANSPORTER (EUROFUNG)"/>
    <property type="match status" value="1"/>
</dbReference>
<feature type="transmembrane region" description="Helical" evidence="7">
    <location>
        <begin position="209"/>
        <end position="226"/>
    </location>
</feature>
<keyword evidence="5 7" id="KW-1133">Transmembrane helix</keyword>
<dbReference type="GO" id="GO:0015109">
    <property type="term" value="F:chromate transmembrane transporter activity"/>
    <property type="evidence" value="ECO:0007669"/>
    <property type="project" value="InterPro"/>
</dbReference>
<gene>
    <name evidence="8" type="ordered locus">Solca_1914</name>
</gene>
<dbReference type="STRING" id="929556.Solca_1914"/>
<dbReference type="GO" id="GO:0005886">
    <property type="term" value="C:plasma membrane"/>
    <property type="evidence" value="ECO:0007669"/>
    <property type="project" value="UniProtKB-SubCell"/>
</dbReference>
<feature type="transmembrane region" description="Helical" evidence="7">
    <location>
        <begin position="277"/>
        <end position="299"/>
    </location>
</feature>
<dbReference type="Pfam" id="PF02417">
    <property type="entry name" value="Chromate_transp"/>
    <property type="match status" value="2"/>
</dbReference>
<evidence type="ECO:0000256" key="2">
    <source>
        <dbReference type="ARBA" id="ARBA00005262"/>
    </source>
</evidence>
<dbReference type="PANTHER" id="PTHR33567:SF3">
    <property type="entry name" value="CHROMATE ION TRANSPORTER (EUROFUNG)"/>
    <property type="match status" value="1"/>
</dbReference>
<feature type="transmembrane region" description="Helical" evidence="7">
    <location>
        <begin position="83"/>
        <end position="111"/>
    </location>
</feature>
<proteinExistence type="inferred from homology"/>
<name>H8KQV3_SOLCM</name>
<feature type="transmembrane region" description="Helical" evidence="7">
    <location>
        <begin position="348"/>
        <end position="367"/>
    </location>
</feature>
<keyword evidence="6 7" id="KW-0472">Membrane</keyword>
<reference evidence="8" key="1">
    <citation type="submission" date="2012-02" db="EMBL/GenBank/DDBJ databases">
        <title>The complete genome of Solitalea canadensis DSM 3403.</title>
        <authorList>
            <consortium name="US DOE Joint Genome Institute (JGI-PGF)"/>
            <person name="Lucas S."/>
            <person name="Copeland A."/>
            <person name="Lapidus A."/>
            <person name="Glavina del Rio T."/>
            <person name="Dalin E."/>
            <person name="Tice H."/>
            <person name="Bruce D."/>
            <person name="Goodwin L."/>
            <person name="Pitluck S."/>
            <person name="Peters L."/>
            <person name="Ovchinnikova G."/>
            <person name="Lu M."/>
            <person name="Kyrpides N."/>
            <person name="Mavromatis K."/>
            <person name="Ivanova N."/>
            <person name="Brettin T."/>
            <person name="Detter J.C."/>
            <person name="Han C."/>
            <person name="Larimer F."/>
            <person name="Land M."/>
            <person name="Hauser L."/>
            <person name="Markowitz V."/>
            <person name="Cheng J.-F."/>
            <person name="Hugenholtz P."/>
            <person name="Woyke T."/>
            <person name="Wu D."/>
            <person name="Spring S."/>
            <person name="Schroeder M."/>
            <person name="Kopitz M."/>
            <person name="Brambilla E."/>
            <person name="Klenk H.-P."/>
            <person name="Eisen J.A."/>
        </authorList>
    </citation>
    <scope>NUCLEOTIDE SEQUENCE</scope>
    <source>
        <strain evidence="8">DSM 3403</strain>
    </source>
</reference>
<dbReference type="PIRSF" id="PIRSF004810">
    <property type="entry name" value="ChrA"/>
    <property type="match status" value="1"/>
</dbReference>
<feature type="transmembrane region" description="Helical" evidence="7">
    <location>
        <begin position="246"/>
        <end position="265"/>
    </location>
</feature>
<feature type="transmembrane region" description="Helical" evidence="7">
    <location>
        <begin position="373"/>
        <end position="391"/>
    </location>
</feature>
<evidence type="ECO:0000256" key="4">
    <source>
        <dbReference type="ARBA" id="ARBA00022692"/>
    </source>
</evidence>
<accession>H8KQV3</accession>
<evidence type="ECO:0000313" key="8">
    <source>
        <dbReference type="EMBL" id="AFD06974.1"/>
    </source>
</evidence>
<dbReference type="EMBL" id="CP003349">
    <property type="protein sequence ID" value="AFD06974.1"/>
    <property type="molecule type" value="Genomic_DNA"/>
</dbReference>
<comment type="subcellular location">
    <subcellularLocation>
        <location evidence="1">Cell membrane</location>
        <topology evidence="1">Multi-pass membrane protein</topology>
    </subcellularLocation>
</comment>
<comment type="similarity">
    <text evidence="2">Belongs to the chromate ion transporter (CHR) (TC 2.A.51) family.</text>
</comment>
<keyword evidence="4 7" id="KW-0812">Transmembrane</keyword>